<feature type="region of interest" description="Disordered" evidence="1">
    <location>
        <begin position="47"/>
        <end position="84"/>
    </location>
</feature>
<protein>
    <submittedName>
        <fullName evidence="2">Uncharacterized protein</fullName>
    </submittedName>
</protein>
<name>A0AAF0R9H6_9CAUD</name>
<accession>A0AAF0R9H6</accession>
<evidence type="ECO:0000313" key="3">
    <source>
        <dbReference type="Proteomes" id="UP001223176"/>
    </source>
</evidence>
<sequence>MTCVACGKETHSNMFELMRCNEQIRYGTIPTPEDKKIVAKKNSKRSVVASDDSGIATSTTITTSGDSYDSGSSSCDSGSSSSCD</sequence>
<reference evidence="2" key="1">
    <citation type="submission" date="2023-04" db="EMBL/GenBank/DDBJ databases">
        <title>Isolation and Characterization of Novel Plasmid-specific Phages Infecting Bacteria Carrying Diverse Conjugative Plasmids.</title>
        <authorList>
            <person name="Parra B."/>
            <person name="Cockx B."/>
            <person name="Lutz V.T."/>
            <person name="Bronsted L."/>
            <person name="Smets B.F."/>
            <person name="Dechesne A."/>
        </authorList>
    </citation>
    <scope>NUCLEOTIDE SEQUENCE</scope>
</reference>
<proteinExistence type="predicted"/>
<feature type="compositionally biased region" description="Low complexity" evidence="1">
    <location>
        <begin position="49"/>
        <end position="84"/>
    </location>
</feature>
<organism evidence="2 3">
    <name type="scientific">phage PKM.Lu.22.1</name>
    <dbReference type="NCBI Taxonomy" id="3049197"/>
    <lineage>
        <taxon>Viruses</taxon>
        <taxon>Duplodnaviria</taxon>
        <taxon>Heunggongvirae</taxon>
        <taxon>Uroviricota</taxon>
        <taxon>Caudoviricetes</taxon>
        <taxon>Grimontviridae</taxon>
    </lineage>
</organism>
<evidence type="ECO:0000256" key="1">
    <source>
        <dbReference type="SAM" id="MobiDB-lite"/>
    </source>
</evidence>
<keyword evidence="3" id="KW-1185">Reference proteome</keyword>
<dbReference type="EMBL" id="OQ829281">
    <property type="protein sequence ID" value="WHS68295.1"/>
    <property type="molecule type" value="Genomic_DNA"/>
</dbReference>
<dbReference type="Proteomes" id="UP001223176">
    <property type="component" value="Segment"/>
</dbReference>
<evidence type="ECO:0000313" key="2">
    <source>
        <dbReference type="EMBL" id="WHS68295.1"/>
    </source>
</evidence>